<dbReference type="InterPro" id="IPR036249">
    <property type="entry name" value="Thioredoxin-like_sf"/>
</dbReference>
<dbReference type="GO" id="GO:0005886">
    <property type="term" value="C:plasma membrane"/>
    <property type="evidence" value="ECO:0007669"/>
    <property type="project" value="TreeGrafter"/>
</dbReference>
<dbReference type="Pfam" id="PF14703">
    <property type="entry name" value="PHM7_cyt"/>
    <property type="match status" value="1"/>
</dbReference>
<dbReference type="InterPro" id="IPR045122">
    <property type="entry name" value="Csc1-like"/>
</dbReference>
<dbReference type="RefSeq" id="XP_056069947.1">
    <property type="nucleotide sequence ID" value="XM_056215700.1"/>
</dbReference>
<keyword evidence="2" id="KW-0472">Membrane</keyword>
<keyword evidence="7" id="KW-1185">Reference proteome</keyword>
<evidence type="ECO:0000256" key="2">
    <source>
        <dbReference type="SAM" id="Phobius"/>
    </source>
</evidence>
<evidence type="ECO:0008006" key="8">
    <source>
        <dbReference type="Google" id="ProtNLM"/>
    </source>
</evidence>
<accession>A0A9W8XJW7</accession>
<dbReference type="GeneID" id="80910464"/>
<feature type="transmembrane region" description="Helical" evidence="2">
    <location>
        <begin position="710"/>
        <end position="731"/>
    </location>
</feature>
<feature type="transmembrane region" description="Helical" evidence="2">
    <location>
        <begin position="569"/>
        <end position="597"/>
    </location>
</feature>
<organism evidence="6 7">
    <name type="scientific">Didymosphaeria variabile</name>
    <dbReference type="NCBI Taxonomy" id="1932322"/>
    <lineage>
        <taxon>Eukaryota</taxon>
        <taxon>Fungi</taxon>
        <taxon>Dikarya</taxon>
        <taxon>Ascomycota</taxon>
        <taxon>Pezizomycotina</taxon>
        <taxon>Dothideomycetes</taxon>
        <taxon>Pleosporomycetidae</taxon>
        <taxon>Pleosporales</taxon>
        <taxon>Massarineae</taxon>
        <taxon>Didymosphaeriaceae</taxon>
        <taxon>Didymosphaeria</taxon>
    </lineage>
</organism>
<feature type="region of interest" description="Disordered" evidence="1">
    <location>
        <begin position="758"/>
        <end position="779"/>
    </location>
</feature>
<feature type="transmembrane region" description="Helical" evidence="2">
    <location>
        <begin position="474"/>
        <end position="500"/>
    </location>
</feature>
<dbReference type="InterPro" id="IPR003864">
    <property type="entry name" value="CSC1/OSCA1-like_7TM"/>
</dbReference>
<keyword evidence="2" id="KW-1133">Transmembrane helix</keyword>
<feature type="transmembrane region" description="Helical" evidence="2">
    <location>
        <begin position="430"/>
        <end position="454"/>
    </location>
</feature>
<dbReference type="OrthoDB" id="1076608at2759"/>
<comment type="caution">
    <text evidence="6">The sequence shown here is derived from an EMBL/GenBank/DDBJ whole genome shotgun (WGS) entry which is preliminary data.</text>
</comment>
<proteinExistence type="predicted"/>
<dbReference type="Pfam" id="PF02714">
    <property type="entry name" value="RSN1_7TM"/>
    <property type="match status" value="1"/>
</dbReference>
<evidence type="ECO:0000313" key="6">
    <source>
        <dbReference type="EMBL" id="KAJ4351591.1"/>
    </source>
</evidence>
<feature type="domain" description="CSC1/OSCA1-like cytosolic" evidence="5">
    <location>
        <begin position="232"/>
        <end position="417"/>
    </location>
</feature>
<dbReference type="InterPro" id="IPR027815">
    <property type="entry name" value="CSC1/OSCA1-like_cyt"/>
</dbReference>
<dbReference type="PANTHER" id="PTHR13018:SF26">
    <property type="entry name" value="DOMAIN PROTEIN, PUTATIVE (AFU_ORTHOLOGUE AFUA_5G10920)-RELATED"/>
    <property type="match status" value="1"/>
</dbReference>
<feature type="transmembrane region" description="Helical" evidence="2">
    <location>
        <begin position="521"/>
        <end position="549"/>
    </location>
</feature>
<keyword evidence="2" id="KW-0812">Transmembrane</keyword>
<dbReference type="Pfam" id="PF12621">
    <property type="entry name" value="PHM7_ext"/>
    <property type="match status" value="1"/>
</dbReference>
<feature type="transmembrane region" description="Helical" evidence="2">
    <location>
        <begin position="633"/>
        <end position="659"/>
    </location>
</feature>
<evidence type="ECO:0000256" key="1">
    <source>
        <dbReference type="SAM" id="MobiDB-lite"/>
    </source>
</evidence>
<protein>
    <recommendedName>
        <fullName evidence="8">DUF221-domain-containing protein</fullName>
    </recommendedName>
</protein>
<dbReference type="EMBL" id="JAPEUX010000005">
    <property type="protein sequence ID" value="KAJ4351591.1"/>
    <property type="molecule type" value="Genomic_DNA"/>
</dbReference>
<evidence type="ECO:0000259" key="5">
    <source>
        <dbReference type="Pfam" id="PF14703"/>
    </source>
</evidence>
<feature type="region of interest" description="Disordered" evidence="1">
    <location>
        <begin position="301"/>
        <end position="320"/>
    </location>
</feature>
<dbReference type="Gene3D" id="3.40.30.10">
    <property type="entry name" value="Glutaredoxin"/>
    <property type="match status" value="1"/>
</dbReference>
<dbReference type="Proteomes" id="UP001140513">
    <property type="component" value="Unassembled WGS sequence"/>
</dbReference>
<evidence type="ECO:0000259" key="3">
    <source>
        <dbReference type="Pfam" id="PF02714"/>
    </source>
</evidence>
<dbReference type="CDD" id="cd02947">
    <property type="entry name" value="TRX_family"/>
    <property type="match status" value="1"/>
</dbReference>
<feature type="compositionally biased region" description="Basic and acidic residues" evidence="1">
    <location>
        <begin position="763"/>
        <end position="779"/>
    </location>
</feature>
<dbReference type="AlphaFoldDB" id="A0A9W8XJW7"/>
<feature type="domain" description="CSC1/OSCA1-like 7TM region" evidence="3">
    <location>
        <begin position="431"/>
        <end position="700"/>
    </location>
</feature>
<dbReference type="GO" id="GO:0005227">
    <property type="term" value="F:calcium-activated cation channel activity"/>
    <property type="evidence" value="ECO:0007669"/>
    <property type="project" value="InterPro"/>
</dbReference>
<sequence>MILRPTPSISRSLKIQIPRVPHRGFLGASSTRSNQNRIFDNVRTPNDLHTLTLLSAASNRPLITLWSASWCSTCQTIKPLVKGMIEDERVGEEEGGLGFAEVELDSTLIGDLGVKYMVGGINLRLQILEDADWGMQITSMPTLLAFSRQEAQFDTRLTRPEEMKNKERLREWLLNEARRGGRTGGEEGAVWGNIWERFAGFVLYLIWRELSYLIKLRQAYLLSAWSSSRISSRTVLFTNVPEEYLTHQRLHRMFSGVSQVWLVSDFADLEEQVDDMNKTALKLEGGEMKLIQKAVKAAMKGKKGSGADGQTTQPKPTSWNEFLASKDRPTHRLKFLIGKKVDTIDYGKDHLRELLPEVQASQRSHIAGKEKLLNAVFIEFETMAAAQTASAIIIHDKPATFVARQTGILPGEVIWKNLKMNSWDRSLRRGLATAFIFAMILFWSLPVAVVGIISNVNYLTANVAFLRWIDDIPQVILGVVTGLLPSVLLAVLMSLVPIICRLVAKLAGAITLSEVEQQTQSWYFAFQVIQVFLITTFTSGATAVASQIVSNPTSAVSLLAKNLPKASNFYISYFVLFGTAQAAKYLINIGGLVGIFILSKFASTPRKKYNKWMALTAPSWGSEYPVWTNLGVIAISYAIIAPLVLGFSTVGLALIYIAYKYNMLYVFTTDVDTKGACYARAMQQLMVGVYLAEFCLLGLFAINIGNSAVAVGPLILQIILIIVTIIVHIAMRKKLYPLVATLPLNFLEESDNRHRRAGIGKSVSDEGTARNDSNDMHPGYEDEIITSGPEGTGLVSGAAANFGNAYKTKTETDDIANGAGRPQKRSLFQRLVKPQSQSAAEMSASLNARFREPIQPYDVQEARKAYLHPAIVEEPPVIWLARDPLGVSMKEVGELKEKLTEHGVEVTDEGAIVNQKGKVEWVEESASQAPLWEGRVTY</sequence>
<dbReference type="PANTHER" id="PTHR13018">
    <property type="entry name" value="PROBABLE MEMBRANE PROTEIN DUF221-RELATED"/>
    <property type="match status" value="1"/>
</dbReference>
<feature type="transmembrane region" description="Helical" evidence="2">
    <location>
        <begin position="685"/>
        <end position="704"/>
    </location>
</feature>
<dbReference type="InterPro" id="IPR022257">
    <property type="entry name" value="PHM7_ext"/>
</dbReference>
<evidence type="ECO:0000259" key="4">
    <source>
        <dbReference type="Pfam" id="PF12621"/>
    </source>
</evidence>
<gene>
    <name evidence="6" type="ORF">N0V89_006934</name>
</gene>
<dbReference type="SUPFAM" id="SSF52833">
    <property type="entry name" value="Thioredoxin-like"/>
    <property type="match status" value="1"/>
</dbReference>
<feature type="compositionally biased region" description="Polar residues" evidence="1">
    <location>
        <begin position="310"/>
        <end position="320"/>
    </location>
</feature>
<reference evidence="6" key="1">
    <citation type="submission" date="2022-10" db="EMBL/GenBank/DDBJ databases">
        <title>Tapping the CABI collections for fungal endophytes: first genome assemblies for Collariella, Neodidymelliopsis, Ascochyta clinopodiicola, Didymella pomorum, Didymosphaeria variabile, Neocosmospora piperis and Neocucurbitaria cava.</title>
        <authorList>
            <person name="Hill R."/>
        </authorList>
    </citation>
    <scope>NUCLEOTIDE SEQUENCE</scope>
    <source>
        <strain evidence="6">IMI 356815</strain>
    </source>
</reference>
<evidence type="ECO:0000313" key="7">
    <source>
        <dbReference type="Proteomes" id="UP001140513"/>
    </source>
</evidence>
<name>A0A9W8XJW7_9PLEO</name>
<feature type="domain" description="10TM putative phosphate transporter extracellular tail" evidence="4">
    <location>
        <begin position="834"/>
        <end position="927"/>
    </location>
</feature>